<gene>
    <name evidence="13" type="primary">YME2</name>
    <name evidence="13" type="ORF">H4R20_000384</name>
</gene>
<dbReference type="InterPro" id="IPR039627">
    <property type="entry name" value="Yme2_C"/>
</dbReference>
<dbReference type="OrthoDB" id="10267654at2759"/>
<dbReference type="Proteomes" id="UP001140094">
    <property type="component" value="Unassembled WGS sequence"/>
</dbReference>
<comment type="function">
    <text evidence="9 10">Plays a role in maintaining the mitochondrial genome and in controlling the mtDNA escape. Involved in the regulation of mtDNA nucleotide structure and number. May have a dispensable role in early maturation of pre-rRNA.</text>
</comment>
<feature type="compositionally biased region" description="Low complexity" evidence="11">
    <location>
        <begin position="834"/>
        <end position="844"/>
    </location>
</feature>
<evidence type="ECO:0000256" key="5">
    <source>
        <dbReference type="ARBA" id="ARBA00022792"/>
    </source>
</evidence>
<reference evidence="13" key="1">
    <citation type="submission" date="2022-07" db="EMBL/GenBank/DDBJ databases">
        <title>Phylogenomic reconstructions and comparative analyses of Kickxellomycotina fungi.</title>
        <authorList>
            <person name="Reynolds N.K."/>
            <person name="Stajich J.E."/>
            <person name="Barry K."/>
            <person name="Grigoriev I.V."/>
            <person name="Crous P."/>
            <person name="Smith M.E."/>
        </authorList>
    </citation>
    <scope>NUCLEOTIDE SEQUENCE</scope>
    <source>
        <strain evidence="13">NRRL 1565</strain>
    </source>
</reference>
<dbReference type="AlphaFoldDB" id="A0A9W8LWN6"/>
<keyword evidence="10" id="KW-0507">mRNA processing</keyword>
<evidence type="ECO:0000256" key="7">
    <source>
        <dbReference type="ARBA" id="ARBA00023128"/>
    </source>
</evidence>
<keyword evidence="7 10" id="KW-0496">Mitochondrion</keyword>
<evidence type="ECO:0000256" key="6">
    <source>
        <dbReference type="ARBA" id="ARBA00022989"/>
    </source>
</evidence>
<feature type="domain" description="Mitochondrial escape protein 2 C-terminal" evidence="12">
    <location>
        <begin position="295"/>
        <end position="732"/>
    </location>
</feature>
<evidence type="ECO:0000256" key="9">
    <source>
        <dbReference type="ARBA" id="ARBA00025276"/>
    </source>
</evidence>
<dbReference type="InterPro" id="IPR018850">
    <property type="entry name" value="Mt_escape_2_C"/>
</dbReference>
<keyword evidence="14" id="KW-1185">Reference proteome</keyword>
<comment type="subcellular location">
    <subcellularLocation>
        <location evidence="1 10">Mitochondrion inner membrane</location>
        <topology evidence="1 10">Single-pass membrane protein</topology>
    </subcellularLocation>
</comment>
<dbReference type="GO" id="GO:0003723">
    <property type="term" value="F:RNA binding"/>
    <property type="evidence" value="ECO:0007669"/>
    <property type="project" value="UniProtKB-UniRule"/>
</dbReference>
<evidence type="ECO:0000313" key="13">
    <source>
        <dbReference type="EMBL" id="KAJ2809080.1"/>
    </source>
</evidence>
<dbReference type="PANTHER" id="PTHR32198:SF2">
    <property type="entry name" value="MITOCHONDRIAL ESCAPE PROTEIN 2"/>
    <property type="match status" value="1"/>
</dbReference>
<evidence type="ECO:0000259" key="12">
    <source>
        <dbReference type="Pfam" id="PF10443"/>
    </source>
</evidence>
<evidence type="ECO:0000256" key="10">
    <source>
        <dbReference type="RuleBase" id="RU367108"/>
    </source>
</evidence>
<dbReference type="PANTHER" id="PTHR32198">
    <property type="entry name" value="MITOCHONDRIAL ESCAPE PROTEIN 2"/>
    <property type="match status" value="1"/>
</dbReference>
<keyword evidence="6" id="KW-1133">Transmembrane helix</keyword>
<keyword evidence="8" id="KW-0472">Membrane</keyword>
<feature type="compositionally biased region" description="Basic and acidic residues" evidence="11">
    <location>
        <begin position="542"/>
        <end position="555"/>
    </location>
</feature>
<comment type="similarity">
    <text evidence="2 10">Belongs to the YME2 family.</text>
</comment>
<evidence type="ECO:0000256" key="3">
    <source>
        <dbReference type="ARBA" id="ARBA00020222"/>
    </source>
</evidence>
<evidence type="ECO:0000256" key="8">
    <source>
        <dbReference type="ARBA" id="ARBA00023136"/>
    </source>
</evidence>
<evidence type="ECO:0000313" key="14">
    <source>
        <dbReference type="Proteomes" id="UP001140094"/>
    </source>
</evidence>
<sequence length="893" mass="97677">MARYKAGLFIDNVFPLKMSMFDIRPYLMLRNQEAMQKKVACLLPEELPHGAAVSSIEPHRRDGGSIVYFTFLAAQEHEAAAATAQKVVDAVSAHLASGKRRRWYDLAPIRALAIQGVPFTEDIVRLLPSKRVRVEFQGPVLGVEEIYKELREFGRIVDITHQPSTNKDTPHWAEVHFTKLRGATSARNCVHGDVVGATKLGLSYVKEDREHVVLQWLKEHSKFTIPLAAAGLIAAIYAVFDPIREFFVENKITHRFDLSQIPLLGNVRRAAMRSLLRRDMAPKEEVTAWTGLADQSARLASILDEPPESFVIVTGPHGAGKTRVMEQATAHKKYRVVIDANKLGAEHSELEQMTTLARQLGWWPVFNSIIGITNTIDLMVTATTGTNAGISATPASQVRKILETLALVLSNIRRDRLRHANADAQRARKASHGAAGHGYVAPLPTVPPEDIPVIVLENFMDKELKFTPDILDWAASIVEAGLAHCIVTTSNISGYHDIQRAQPHSAANLLSLDDASPMEAVTLLQQQLVPVGLSHTANTGAHADDSDAAKEDSHSVEAVSDDGIATAAKTLGGRLEDLQLFVQKVKAGESAAGALEDIIQRSITEVRKHAFADDAEVGQNDHTWAPEQFWYLLTELAMHEDVEYDRVRNSALFAGKDEALLGLAEAQLITMVYDNDRPSRIRAGRPVYYAAFTRIVKDPGFSSSMTVKMNNKFIDLETAKIRKAEEELALLDVFRASVDSHTALTSAMAMLAASRESSGYAKRSSGSWRRGGDAKDDEALHPEAFIAQAADAGSAGSAKVEETQAGSSRSWLGWLFGRSSQNQQPANAQGGSGSTADADGGWAGAQRPSVIAGIPHELQGRVQFLLQSIHASQLKIDRWDRECRARAECLASL</sequence>
<evidence type="ECO:0000256" key="11">
    <source>
        <dbReference type="SAM" id="MobiDB-lite"/>
    </source>
</evidence>
<proteinExistence type="inferred from homology"/>
<accession>A0A9W8LWN6</accession>
<keyword evidence="4" id="KW-0812">Transmembrane</keyword>
<protein>
    <recommendedName>
        <fullName evidence="3 10">Mitochondrial escape protein 2</fullName>
    </recommendedName>
</protein>
<dbReference type="GO" id="GO:0006397">
    <property type="term" value="P:mRNA processing"/>
    <property type="evidence" value="ECO:0007669"/>
    <property type="project" value="UniProtKB-UniRule"/>
</dbReference>
<feature type="region of interest" description="Disordered" evidence="11">
    <location>
        <begin position="821"/>
        <end position="844"/>
    </location>
</feature>
<keyword evidence="5 10" id="KW-0999">Mitochondrion inner membrane</keyword>
<evidence type="ECO:0000256" key="4">
    <source>
        <dbReference type="ARBA" id="ARBA00022692"/>
    </source>
</evidence>
<comment type="caution">
    <text evidence="13">The sequence shown here is derived from an EMBL/GenBank/DDBJ whole genome shotgun (WGS) entry which is preliminary data.</text>
</comment>
<evidence type="ECO:0000256" key="1">
    <source>
        <dbReference type="ARBA" id="ARBA00004434"/>
    </source>
</evidence>
<keyword evidence="10" id="KW-0694">RNA-binding</keyword>
<dbReference type="EMBL" id="JANBUO010000011">
    <property type="protein sequence ID" value="KAJ2809080.1"/>
    <property type="molecule type" value="Genomic_DNA"/>
</dbReference>
<organism evidence="13 14">
    <name type="scientific">Coemansia guatemalensis</name>
    <dbReference type="NCBI Taxonomy" id="2761395"/>
    <lineage>
        <taxon>Eukaryota</taxon>
        <taxon>Fungi</taxon>
        <taxon>Fungi incertae sedis</taxon>
        <taxon>Zoopagomycota</taxon>
        <taxon>Kickxellomycotina</taxon>
        <taxon>Kickxellomycetes</taxon>
        <taxon>Kickxellales</taxon>
        <taxon>Kickxellaceae</taxon>
        <taxon>Coemansia</taxon>
    </lineage>
</organism>
<feature type="region of interest" description="Disordered" evidence="11">
    <location>
        <begin position="536"/>
        <end position="558"/>
    </location>
</feature>
<dbReference type="Pfam" id="PF10443">
    <property type="entry name" value="RNA12"/>
    <property type="match status" value="1"/>
</dbReference>
<dbReference type="GO" id="GO:0005743">
    <property type="term" value="C:mitochondrial inner membrane"/>
    <property type="evidence" value="ECO:0007669"/>
    <property type="project" value="UniProtKB-SubCell"/>
</dbReference>
<name>A0A9W8LWN6_9FUNG</name>
<evidence type="ECO:0000256" key="2">
    <source>
        <dbReference type="ARBA" id="ARBA00010320"/>
    </source>
</evidence>